<sequence>MNTSASNAFINGDLIDLLPINLNHVDLYDKWGNDQEVRHLRHYEFPRSMDEIKERYLNSIKATDKYSFEVVLKEDDVPIGTCNLHEINWVSRTAEIGFFIGEKKYWGKGLGTEIASLITKYAFQELNLRKLKAVIYSPNLGSQKVFTKLDFHLEATLKGEEYIDGKYIDILFYVKYRNENEK</sequence>
<keyword evidence="3" id="KW-1185">Reference proteome</keyword>
<dbReference type="Proteomes" id="UP001208689">
    <property type="component" value="Chromosome"/>
</dbReference>
<proteinExistence type="predicted"/>
<dbReference type="EMBL" id="CP104013">
    <property type="protein sequence ID" value="UYP45575.1"/>
    <property type="molecule type" value="Genomic_DNA"/>
</dbReference>
<dbReference type="SUPFAM" id="SSF55729">
    <property type="entry name" value="Acyl-CoA N-acyltransferases (Nat)"/>
    <property type="match status" value="1"/>
</dbReference>
<feature type="domain" description="N-acetyltransferase" evidence="1">
    <location>
        <begin position="35"/>
        <end position="169"/>
    </location>
</feature>
<dbReference type="CDD" id="cd04301">
    <property type="entry name" value="NAT_SF"/>
    <property type="match status" value="1"/>
</dbReference>
<dbReference type="PANTHER" id="PTHR43415">
    <property type="entry name" value="SPERMIDINE N(1)-ACETYLTRANSFERASE"/>
    <property type="match status" value="1"/>
</dbReference>
<accession>A0ABY6HQ93</accession>
<organism evidence="2 3">
    <name type="scientific">Candidatus Lokiarchaeum ossiferum</name>
    <dbReference type="NCBI Taxonomy" id="2951803"/>
    <lineage>
        <taxon>Archaea</taxon>
        <taxon>Promethearchaeati</taxon>
        <taxon>Promethearchaeota</taxon>
        <taxon>Promethearchaeia</taxon>
        <taxon>Promethearchaeales</taxon>
        <taxon>Promethearchaeaceae</taxon>
        <taxon>Candidatus Lokiarchaeum</taxon>
    </lineage>
</organism>
<dbReference type="InterPro" id="IPR000182">
    <property type="entry name" value="GNAT_dom"/>
</dbReference>
<reference evidence="2" key="1">
    <citation type="submission" date="2022-09" db="EMBL/GenBank/DDBJ databases">
        <title>Actin cytoskeleton and complex cell architecture in an #Asgard archaeon.</title>
        <authorList>
            <person name="Ponce Toledo R.I."/>
            <person name="Schleper C."/>
            <person name="Rodrigues Oliveira T."/>
            <person name="Wollweber F."/>
            <person name="Xu J."/>
            <person name="Rittmann S."/>
            <person name="Klingl A."/>
            <person name="Pilhofer M."/>
        </authorList>
    </citation>
    <scope>NUCLEOTIDE SEQUENCE</scope>
    <source>
        <strain evidence="2">B-35</strain>
    </source>
</reference>
<protein>
    <recommendedName>
        <fullName evidence="1">N-acetyltransferase domain-containing protein</fullName>
    </recommendedName>
</protein>
<dbReference type="InterPro" id="IPR016181">
    <property type="entry name" value="Acyl_CoA_acyltransferase"/>
</dbReference>
<evidence type="ECO:0000313" key="3">
    <source>
        <dbReference type="Proteomes" id="UP001208689"/>
    </source>
</evidence>
<dbReference type="PANTHER" id="PTHR43415:SF3">
    <property type="entry name" value="GNAT-FAMILY ACETYLTRANSFERASE"/>
    <property type="match status" value="1"/>
</dbReference>
<evidence type="ECO:0000313" key="2">
    <source>
        <dbReference type="EMBL" id="UYP45575.1"/>
    </source>
</evidence>
<name>A0ABY6HQ93_9ARCH</name>
<dbReference type="PROSITE" id="PS51186">
    <property type="entry name" value="GNAT"/>
    <property type="match status" value="1"/>
</dbReference>
<gene>
    <name evidence="2" type="ORF">NEF87_001860</name>
</gene>
<dbReference type="Pfam" id="PF13302">
    <property type="entry name" value="Acetyltransf_3"/>
    <property type="match status" value="1"/>
</dbReference>
<evidence type="ECO:0000259" key="1">
    <source>
        <dbReference type="PROSITE" id="PS51186"/>
    </source>
</evidence>
<dbReference type="Gene3D" id="3.40.630.30">
    <property type="match status" value="1"/>
</dbReference>